<dbReference type="InterPro" id="IPR000209">
    <property type="entry name" value="Peptidase_S8/S53_dom"/>
</dbReference>
<dbReference type="PROSITE" id="PS51892">
    <property type="entry name" value="SUBTILASE"/>
    <property type="match status" value="1"/>
</dbReference>
<evidence type="ECO:0000256" key="5">
    <source>
        <dbReference type="SAM" id="SignalP"/>
    </source>
</evidence>
<feature type="active site" description="Charge relay system" evidence="4">
    <location>
        <position position="386"/>
    </location>
</feature>
<dbReference type="Pfam" id="PF00082">
    <property type="entry name" value="Peptidase_S8"/>
    <property type="match status" value="1"/>
</dbReference>
<comment type="similarity">
    <text evidence="4">Belongs to the peptidase S8 family.</text>
</comment>
<keyword evidence="5" id="KW-0732">Signal</keyword>
<dbReference type="InterPro" id="IPR013783">
    <property type="entry name" value="Ig-like_fold"/>
</dbReference>
<dbReference type="CDD" id="cd04842">
    <property type="entry name" value="Peptidases_S8_Kp43_protease"/>
    <property type="match status" value="1"/>
</dbReference>
<dbReference type="Gene3D" id="3.40.50.200">
    <property type="entry name" value="Peptidase S8/S53 domain"/>
    <property type="match status" value="1"/>
</dbReference>
<evidence type="ECO:0000259" key="7">
    <source>
        <dbReference type="Pfam" id="PF18962"/>
    </source>
</evidence>
<dbReference type="PANTHER" id="PTHR43399:SF5">
    <property type="entry name" value="PEPTIDASE S8 FAMILY WITH PROTEASE-ASSOCIATED DOMAIN"/>
    <property type="match status" value="1"/>
</dbReference>
<feature type="domain" description="GEVED" evidence="8">
    <location>
        <begin position="661"/>
        <end position="739"/>
    </location>
</feature>
<evidence type="ECO:0000256" key="4">
    <source>
        <dbReference type="PROSITE-ProRule" id="PRU01240"/>
    </source>
</evidence>
<dbReference type="InterPro" id="IPR034058">
    <property type="entry name" value="TagA/B/C/D_pept_dom"/>
</dbReference>
<evidence type="ECO:0000256" key="2">
    <source>
        <dbReference type="ARBA" id="ARBA00022801"/>
    </source>
</evidence>
<sequence length="1357" mass="143094">MPIFYRLTGFCLLLTGSVLAQPLPQYSLAQKNQLQILQQSLTQEQAANYQKAVTVAQQQGRAVEEPAGEGRIRRLRGIDEQTGNLLYDMVYFNARAANTTRTNSLYAGGSLGVNLNGSSTPVRNRLGIWDGGLVYAAHPEFGGRVIQQDNPTNTNRENEDVYHATHTSGTMIASGVNPLARGMAYGASLRAWDFGNDVSEMTTASADLLVSNHSYGSIAGWRFNSSRTTTNKWEWWGDTTLNVTQDYKFGLYDDNARSWDRIANASPYYLIVKSAGNDHAAGGPTAGQGYYLVQHNNRLSTVPRDQQFGYDQITTYGTAKNILSVGAVSNITNGYQRPSDVSLASFSSWGPTDDGRIKPDILGVGVNVISTASSTSFAYGALSGTSMSSPNVAGSVLLLQEYYGQLNPGKLMKAATLKGLVIHTANEAGPTTGPDYQTGWGLLNVERAARVIANTDKSNMLEERTLTQGQSYSVAIVASGRGPLVATICWSDPEGTVTTGSARYNDRTPKLVNDLDTRLTEGQATTFPWTLDPAAPDQAAKTGDNIRDNVEQVYIANPVPGRTYTLTISHKGTLTGTAGQAYALLVSGAGGTAYCASAATSSADSKIARVQFAGVNQAGADGCTTYSDFMSTTAVTDVQPSQPIPLTVITGTCGAAKPVVVKTYADWNANGTFTDPGELMGTSAVLNGPGTFISTIAAPSSVTAGTLVRLRIVAVETSDPNAVQPCGSYGNGETQEYLLRVVPAQTDVTVSDFVEGTPTLCANTQTVSVRVRNNGGTDQRNLPVTLQVTNAASQPVASLTSTVSLLRAYHNALVSFDLPASVSLAVGQTYQLLATISLAGDQDTTNNRLVASRTIGAGSVTGTFSAAACGSDPTVTLRSTSPSPALWYDSPTSGTLLAVGNQTSAAARSVYYVTTNDFAGRLGPQAKTDFQGGSYAGNFGPQPLISTKVPMRIDRARIYTGAAGRLTFQVRKFDETVISSTTIDVIATRTLPASQTNANGQQADDPNDVGAVYPLNLSIPTPGDYKISIEYEEGVTIFRSNSVTAGSGSSFAFPYTFRAQNGDVLASSKGALFDSGTSIDTLKAAWYYFYDMQLRPLDCPAAQRTAVTVTTRPSPTATIAAVSNATACQGGVISLRSTSTTATAGEVLTYQWLLNGQAIAGATSQSYAAGSSGQYALQVGSSCAPVTSSAVSVSIVQPQLPVIVQSGLVLTSNATTGNQWLLNGVPVTGATGQTYTAPQTGRYSVRANVNGCGDGISEELYVAILAVEPQFQASLRIYPNPTQSRITVDVAAPDSGPDPTVRLFDARGVLQQQVPMSRTLTRCMAILDLSNLPSGTFFVQVLTDTTQNAAVKAVLKY</sequence>
<dbReference type="SUPFAM" id="SSF49785">
    <property type="entry name" value="Galactose-binding domain-like"/>
    <property type="match status" value="1"/>
</dbReference>
<evidence type="ECO:0000256" key="3">
    <source>
        <dbReference type="ARBA" id="ARBA00022825"/>
    </source>
</evidence>
<dbReference type="EMBL" id="JAFMYW010000002">
    <property type="protein sequence ID" value="MBO0948817.1"/>
    <property type="molecule type" value="Genomic_DNA"/>
</dbReference>
<dbReference type="InterPro" id="IPR036852">
    <property type="entry name" value="Peptidase_S8/S53_dom_sf"/>
</dbReference>
<evidence type="ECO:0000313" key="10">
    <source>
        <dbReference type="Proteomes" id="UP000664628"/>
    </source>
</evidence>
<evidence type="ECO:0000259" key="8">
    <source>
        <dbReference type="Pfam" id="PF20009"/>
    </source>
</evidence>
<dbReference type="Pfam" id="PF20009">
    <property type="entry name" value="GEVED"/>
    <property type="match status" value="1"/>
</dbReference>
<dbReference type="Gene3D" id="2.60.120.380">
    <property type="match status" value="1"/>
</dbReference>
<feature type="chain" id="PRO_5045638401" evidence="5">
    <location>
        <begin position="21"/>
        <end position="1357"/>
    </location>
</feature>
<proteinExistence type="inferred from homology"/>
<keyword evidence="2 4" id="KW-0378">Hydrolase</keyword>
<evidence type="ECO:0000313" key="9">
    <source>
        <dbReference type="EMBL" id="MBO0948817.1"/>
    </source>
</evidence>
<organism evidence="9 10">
    <name type="scientific">Fibrella forsythiae</name>
    <dbReference type="NCBI Taxonomy" id="2817061"/>
    <lineage>
        <taxon>Bacteria</taxon>
        <taxon>Pseudomonadati</taxon>
        <taxon>Bacteroidota</taxon>
        <taxon>Cytophagia</taxon>
        <taxon>Cytophagales</taxon>
        <taxon>Spirosomataceae</taxon>
        <taxon>Fibrella</taxon>
    </lineage>
</organism>
<dbReference type="PROSITE" id="PS00138">
    <property type="entry name" value="SUBTILASE_SER"/>
    <property type="match status" value="1"/>
</dbReference>
<dbReference type="Gene3D" id="2.60.40.10">
    <property type="entry name" value="Immunoglobulins"/>
    <property type="match status" value="2"/>
</dbReference>
<feature type="active site" description="Charge relay system" evidence="4">
    <location>
        <position position="163"/>
    </location>
</feature>
<dbReference type="SUPFAM" id="SSF52743">
    <property type="entry name" value="Subtilisin-like"/>
    <property type="match status" value="1"/>
</dbReference>
<keyword evidence="10" id="KW-1185">Reference proteome</keyword>
<keyword evidence="3 4" id="KW-0720">Serine protease</keyword>
<accession>A0ABS3JFP8</accession>
<evidence type="ECO:0000256" key="1">
    <source>
        <dbReference type="ARBA" id="ARBA00022670"/>
    </source>
</evidence>
<name>A0ABS3JFP8_9BACT</name>
<gene>
    <name evidence="9" type="ORF">J2I46_09510</name>
</gene>
<keyword evidence="1 4" id="KW-0645">Protease</keyword>
<dbReference type="Proteomes" id="UP000664628">
    <property type="component" value="Unassembled WGS sequence"/>
</dbReference>
<dbReference type="InterPro" id="IPR051048">
    <property type="entry name" value="Peptidase_S8/S53_subtilisin"/>
</dbReference>
<dbReference type="PANTHER" id="PTHR43399">
    <property type="entry name" value="SUBTILISIN-RELATED"/>
    <property type="match status" value="1"/>
</dbReference>
<dbReference type="InterPro" id="IPR045474">
    <property type="entry name" value="GEVED"/>
</dbReference>
<dbReference type="Pfam" id="PF18962">
    <property type="entry name" value="Por_Secre_tail"/>
    <property type="match status" value="1"/>
</dbReference>
<feature type="signal peptide" evidence="5">
    <location>
        <begin position="1"/>
        <end position="20"/>
    </location>
</feature>
<comment type="caution">
    <text evidence="9">The sequence shown here is derived from an EMBL/GenBank/DDBJ whole genome shotgun (WGS) entry which is preliminary data.</text>
</comment>
<feature type="active site" description="Charge relay system" evidence="4">
    <location>
        <position position="130"/>
    </location>
</feature>
<evidence type="ECO:0000259" key="6">
    <source>
        <dbReference type="Pfam" id="PF00082"/>
    </source>
</evidence>
<dbReference type="InterPro" id="IPR026444">
    <property type="entry name" value="Secre_tail"/>
</dbReference>
<dbReference type="InterPro" id="IPR008979">
    <property type="entry name" value="Galactose-bd-like_sf"/>
</dbReference>
<reference evidence="9 10" key="1">
    <citation type="submission" date="2021-03" db="EMBL/GenBank/DDBJ databases">
        <title>Fibrella sp. HMF5405 genome sequencing and assembly.</title>
        <authorList>
            <person name="Kang H."/>
            <person name="Kim H."/>
            <person name="Bae S."/>
            <person name="Joh K."/>
        </authorList>
    </citation>
    <scope>NUCLEOTIDE SEQUENCE [LARGE SCALE GENOMIC DNA]</scope>
    <source>
        <strain evidence="9 10">HMF5405</strain>
    </source>
</reference>
<feature type="domain" description="Peptidase S8/S53" evidence="6">
    <location>
        <begin position="148"/>
        <end position="441"/>
    </location>
</feature>
<protein>
    <submittedName>
        <fullName evidence="9">S8 family serine peptidase</fullName>
    </submittedName>
</protein>
<dbReference type="InterPro" id="IPR023828">
    <property type="entry name" value="Peptidase_S8_Ser-AS"/>
</dbReference>
<feature type="domain" description="Secretion system C-terminal sorting" evidence="7">
    <location>
        <begin position="1277"/>
        <end position="1349"/>
    </location>
</feature>